<dbReference type="EMBL" id="CP015519">
    <property type="protein sequence ID" value="APG27640.1"/>
    <property type="molecule type" value="Genomic_DNA"/>
</dbReference>
<evidence type="ECO:0000256" key="2">
    <source>
        <dbReference type="ARBA" id="ARBA00023125"/>
    </source>
</evidence>
<keyword evidence="7" id="KW-1185">Reference proteome</keyword>
<sequence>MARKEKSEYMIQAVSHALDLLEQFHGDDVDELGVTELSKRLKLHKNNVFRLLATLESRGYIEQNKATENYRLGLKSLELGQTFIKKMGLLHQAKPVLEELVNESNETSYVAIFKDGYIVYLDVVETRLTVRVVSRVGTRLPAYCTAAGKVHLAYMSDEELESVLPSQELDAYTPYSITDRQELKKDLAQVAERGYAFDIEELDIGVRCVAAPIRDYTRRIVGALSISGPATRFSDERLEKELVPLVTRAAEELSTRLGFHK</sequence>
<dbReference type="KEGG" id="pef:A7E78_07180"/>
<dbReference type="InterPro" id="IPR029016">
    <property type="entry name" value="GAF-like_dom_sf"/>
</dbReference>
<dbReference type="STRING" id="1842532.A7E78_07180"/>
<evidence type="ECO:0000256" key="1">
    <source>
        <dbReference type="ARBA" id="ARBA00023015"/>
    </source>
</evidence>
<gene>
    <name evidence="6" type="ORF">A7E78_07180</name>
</gene>
<dbReference type="PANTHER" id="PTHR30136">
    <property type="entry name" value="HELIX-TURN-HELIX TRANSCRIPTIONAL REGULATOR, ICLR FAMILY"/>
    <property type="match status" value="1"/>
</dbReference>
<dbReference type="PROSITE" id="PS51078">
    <property type="entry name" value="ICLR_ED"/>
    <property type="match status" value="1"/>
</dbReference>
<dbReference type="SUPFAM" id="SSF55781">
    <property type="entry name" value="GAF domain-like"/>
    <property type="match status" value="1"/>
</dbReference>
<dbReference type="GO" id="GO:0003700">
    <property type="term" value="F:DNA-binding transcription factor activity"/>
    <property type="evidence" value="ECO:0007669"/>
    <property type="project" value="TreeGrafter"/>
</dbReference>
<dbReference type="PANTHER" id="PTHR30136:SF24">
    <property type="entry name" value="HTH-TYPE TRANSCRIPTIONAL REPRESSOR ALLR"/>
    <property type="match status" value="1"/>
</dbReference>
<evidence type="ECO:0000256" key="3">
    <source>
        <dbReference type="ARBA" id="ARBA00023163"/>
    </source>
</evidence>
<evidence type="ECO:0000313" key="7">
    <source>
        <dbReference type="Proteomes" id="UP000182517"/>
    </source>
</evidence>
<dbReference type="GO" id="GO:0045892">
    <property type="term" value="P:negative regulation of DNA-templated transcription"/>
    <property type="evidence" value="ECO:0007669"/>
    <property type="project" value="TreeGrafter"/>
</dbReference>
<accession>A0A1L3GP14</accession>
<protein>
    <submittedName>
        <fullName evidence="6">IclR family transcriptional regulator</fullName>
    </submittedName>
</protein>
<dbReference type="Pfam" id="PF01614">
    <property type="entry name" value="IclR_C"/>
    <property type="match status" value="1"/>
</dbReference>
<dbReference type="SUPFAM" id="SSF46785">
    <property type="entry name" value="Winged helix' DNA-binding domain"/>
    <property type="match status" value="1"/>
</dbReference>
<dbReference type="SMART" id="SM00346">
    <property type="entry name" value="HTH_ICLR"/>
    <property type="match status" value="1"/>
</dbReference>
<dbReference type="OrthoDB" id="13103at2"/>
<dbReference type="InterPro" id="IPR036388">
    <property type="entry name" value="WH-like_DNA-bd_sf"/>
</dbReference>
<keyword evidence="1" id="KW-0805">Transcription regulation</keyword>
<feature type="domain" description="HTH iclR-type" evidence="4">
    <location>
        <begin position="11"/>
        <end position="74"/>
    </location>
</feature>
<dbReference type="Gene3D" id="1.10.10.10">
    <property type="entry name" value="Winged helix-like DNA-binding domain superfamily/Winged helix DNA-binding domain"/>
    <property type="match status" value="1"/>
</dbReference>
<organism evidence="6 7">
    <name type="scientific">Syntrophotalea acetylenivorans</name>
    <dbReference type="NCBI Taxonomy" id="1842532"/>
    <lineage>
        <taxon>Bacteria</taxon>
        <taxon>Pseudomonadati</taxon>
        <taxon>Thermodesulfobacteriota</taxon>
        <taxon>Desulfuromonadia</taxon>
        <taxon>Desulfuromonadales</taxon>
        <taxon>Syntrophotaleaceae</taxon>
        <taxon>Syntrophotalea</taxon>
    </lineage>
</organism>
<dbReference type="AlphaFoldDB" id="A0A1L3GP14"/>
<name>A0A1L3GP14_9BACT</name>
<proteinExistence type="predicted"/>
<evidence type="ECO:0000313" key="6">
    <source>
        <dbReference type="EMBL" id="APG27640.1"/>
    </source>
</evidence>
<evidence type="ECO:0000259" key="5">
    <source>
        <dbReference type="PROSITE" id="PS51078"/>
    </source>
</evidence>
<dbReference type="FunFam" id="1.10.10.10:FF:000056">
    <property type="entry name" value="IclR family transcriptional regulator"/>
    <property type="match status" value="1"/>
</dbReference>
<keyword evidence="3" id="KW-0804">Transcription</keyword>
<dbReference type="Proteomes" id="UP000182517">
    <property type="component" value="Chromosome"/>
</dbReference>
<reference evidence="6 7" key="1">
    <citation type="journal article" date="2017" name="Genome Announc.">
        <title>Complete Genome Sequences of Two Acetylene-Fermenting Pelobacter acetylenicus Strains.</title>
        <authorList>
            <person name="Sutton J.M."/>
            <person name="Baesman S.M."/>
            <person name="Fierst J.L."/>
            <person name="Poret-Peterson A.T."/>
            <person name="Oremland R.S."/>
            <person name="Dunlap D.S."/>
            <person name="Akob D.M."/>
        </authorList>
    </citation>
    <scope>NUCLEOTIDE SEQUENCE [LARGE SCALE GENOMIC DNA]</scope>
    <source>
        <strain evidence="6 7">SFB93</strain>
    </source>
</reference>
<dbReference type="InterPro" id="IPR050707">
    <property type="entry name" value="HTH_MetabolicPath_Reg"/>
</dbReference>
<keyword evidence="2" id="KW-0238">DNA-binding</keyword>
<evidence type="ECO:0000259" key="4">
    <source>
        <dbReference type="PROSITE" id="PS51077"/>
    </source>
</evidence>
<dbReference type="Gene3D" id="3.30.450.40">
    <property type="match status" value="1"/>
</dbReference>
<dbReference type="GO" id="GO:0003677">
    <property type="term" value="F:DNA binding"/>
    <property type="evidence" value="ECO:0007669"/>
    <property type="project" value="UniProtKB-KW"/>
</dbReference>
<dbReference type="RefSeq" id="WP_072283605.1">
    <property type="nucleotide sequence ID" value="NZ_CP015519.1"/>
</dbReference>
<dbReference type="InterPro" id="IPR036390">
    <property type="entry name" value="WH_DNA-bd_sf"/>
</dbReference>
<dbReference type="PROSITE" id="PS51077">
    <property type="entry name" value="HTH_ICLR"/>
    <property type="match status" value="1"/>
</dbReference>
<dbReference type="Pfam" id="PF09339">
    <property type="entry name" value="HTH_IclR"/>
    <property type="match status" value="1"/>
</dbReference>
<dbReference type="InterPro" id="IPR014757">
    <property type="entry name" value="Tscrpt_reg_IclR_C"/>
</dbReference>
<dbReference type="InterPro" id="IPR005471">
    <property type="entry name" value="Tscrpt_reg_IclR_N"/>
</dbReference>
<feature type="domain" description="IclR-ED" evidence="5">
    <location>
        <begin position="75"/>
        <end position="259"/>
    </location>
</feature>